<evidence type="ECO:0000313" key="2">
    <source>
        <dbReference type="EMBL" id="WUV46872.1"/>
    </source>
</evidence>
<reference evidence="2" key="1">
    <citation type="submission" date="2022-10" db="EMBL/GenBank/DDBJ databases">
        <title>The complete genomes of actinobacterial strains from the NBC collection.</title>
        <authorList>
            <person name="Joergensen T.S."/>
            <person name="Alvarez Arevalo M."/>
            <person name="Sterndorff E.B."/>
            <person name="Faurdal D."/>
            <person name="Vuksanovic O."/>
            <person name="Mourched A.-S."/>
            <person name="Charusanti P."/>
            <person name="Shaw S."/>
            <person name="Blin K."/>
            <person name="Weber T."/>
        </authorList>
    </citation>
    <scope>NUCLEOTIDE SEQUENCE</scope>
    <source>
        <strain evidence="2">NBC_01482</strain>
    </source>
</reference>
<keyword evidence="1" id="KW-0812">Transmembrane</keyword>
<keyword evidence="1" id="KW-0472">Membrane</keyword>
<organism evidence="2 3">
    <name type="scientific">Nocardia vinacea</name>
    <dbReference type="NCBI Taxonomy" id="96468"/>
    <lineage>
        <taxon>Bacteria</taxon>
        <taxon>Bacillati</taxon>
        <taxon>Actinomycetota</taxon>
        <taxon>Actinomycetes</taxon>
        <taxon>Mycobacteriales</taxon>
        <taxon>Nocardiaceae</taxon>
        <taxon>Nocardia</taxon>
    </lineage>
</organism>
<dbReference type="Proteomes" id="UP001432062">
    <property type="component" value="Chromosome"/>
</dbReference>
<gene>
    <name evidence="2" type="ORF">OG563_01005</name>
</gene>
<keyword evidence="1" id="KW-1133">Transmembrane helix</keyword>
<sequence length="122" mass="13285">MRGESGSKGQQGRPWHSHAGDLLGDDYNVPGIILCALGIVAMACTLTAAGYGFIGWTQIGAIVTAALWISGIGALLVEHRREEVIERKYGRNGHAPGHVRRVRYSATERRIAPGERPWELPK</sequence>
<proteinExistence type="predicted"/>
<evidence type="ECO:0000313" key="3">
    <source>
        <dbReference type="Proteomes" id="UP001432062"/>
    </source>
</evidence>
<protein>
    <recommendedName>
        <fullName evidence="4">UsfY protein</fullName>
    </recommendedName>
</protein>
<evidence type="ECO:0008006" key="4">
    <source>
        <dbReference type="Google" id="ProtNLM"/>
    </source>
</evidence>
<evidence type="ECO:0000256" key="1">
    <source>
        <dbReference type="SAM" id="Phobius"/>
    </source>
</evidence>
<accession>A0ABZ1YUC3</accession>
<feature type="transmembrane region" description="Helical" evidence="1">
    <location>
        <begin position="32"/>
        <end position="53"/>
    </location>
</feature>
<keyword evidence="3" id="KW-1185">Reference proteome</keyword>
<dbReference type="RefSeq" id="WP_327099786.1">
    <property type="nucleotide sequence ID" value="NZ_CP109149.1"/>
</dbReference>
<name>A0ABZ1YUC3_9NOCA</name>
<dbReference type="EMBL" id="CP109441">
    <property type="protein sequence ID" value="WUV46872.1"/>
    <property type="molecule type" value="Genomic_DNA"/>
</dbReference>
<feature type="transmembrane region" description="Helical" evidence="1">
    <location>
        <begin position="59"/>
        <end position="77"/>
    </location>
</feature>